<dbReference type="CDD" id="cd00590">
    <property type="entry name" value="RRM_SF"/>
    <property type="match status" value="1"/>
</dbReference>
<dbReference type="GO" id="GO:0003676">
    <property type="term" value="F:nucleic acid binding"/>
    <property type="evidence" value="ECO:0007669"/>
    <property type="project" value="InterPro"/>
</dbReference>
<reference evidence="2 3" key="1">
    <citation type="submission" date="2015-01" db="EMBL/GenBank/DDBJ databases">
        <title>Evolution of Trichinella species and genotypes.</title>
        <authorList>
            <person name="Korhonen P.K."/>
            <person name="Edoardo P."/>
            <person name="Giuseppe L.R."/>
            <person name="Gasser R.B."/>
        </authorList>
    </citation>
    <scope>NUCLEOTIDE SEQUENCE [LARGE SCALE GENOMIC DNA]</scope>
    <source>
        <strain evidence="2">ISS37</strain>
    </source>
</reference>
<dbReference type="STRING" id="6336.A0A0V0SDS6"/>
<dbReference type="EMBL" id="JYDL01000015">
    <property type="protein sequence ID" value="KRX24787.1"/>
    <property type="molecule type" value="Genomic_DNA"/>
</dbReference>
<keyword evidence="3" id="KW-1185">Reference proteome</keyword>
<sequence>MVLAKSKDSDTAPSVSLARDVSSDDYDVSNVAGQAQQADNEKEVRVDGLIYPCDMQLPVLSEAMYACERFACCFEKNSNTLEQEKIGYVSLYFDCLLKAEAFCSAMKESVQRNEIKGIVTAKVVNLSAEELPVKDSVVSKCYLKVDGLLAAANESLIRDIFAEYNVQEIANLSDVDSTTGTKTATLKFSSEQDAENAMLELNDFELDDGVCSSSLKISFLTPENNNNNNVRLSTTEFVAQNEKAVCVDDETRRLQIEAEAQSSDTRVDACQLMETNLAADVPTTDTEIDRTVDKQPPVVHPPTVEIDVDQISAHLREYMRNKRINWAEMNTVKELWVVLNQLTSEIGWQPEEMLKLGMKAALEYAVQEFSTVQWLAQHLKHLIQLWNDELMLEKRSETRKELLMAVEEDLSYLPKASPYCGLKKKKKKYPVVRGVGGILERLRKEANDAAQLSTKMELKQENGRKKQQQNMVFAASAKSAAVKNGETSTTTTTKSARHRHASISSKESGEASSSSEDEAQEWNTVNAKFHNNNSSSSSSRPVHNAKNDIPSFHQYYNPMVQAADAPPDLAYNHFVGHTFPDISAHLIPMMTRLMPMFLQFLQQQNFQMPLTTTNNNSNIAQQQQLYQQLQMFFQQVGFGNARPPAPVRQPLNLGFRYPIPQQQQQQQQQPQQQANMFDRSAAVAANAHINAYGSNRSIIPPRPSLTGIHSQAAFVHRYSSAFAPMSSYTHGRGDSATYFRKCSISTAAAAAACVPNDDNTNISAVSFLQPTLRSLTVVDVDIRLGRIGRNGR</sequence>
<dbReference type="OrthoDB" id="5919793at2759"/>
<protein>
    <recommendedName>
        <fullName evidence="4">RRM domain-containing protein</fullName>
    </recommendedName>
</protein>
<dbReference type="Proteomes" id="UP000054630">
    <property type="component" value="Unassembled WGS sequence"/>
</dbReference>
<dbReference type="InterPro" id="IPR035979">
    <property type="entry name" value="RBD_domain_sf"/>
</dbReference>
<accession>A0A0V0SDS6</accession>
<dbReference type="InterPro" id="IPR012677">
    <property type="entry name" value="Nucleotide-bd_a/b_plait_sf"/>
</dbReference>
<evidence type="ECO:0008006" key="4">
    <source>
        <dbReference type="Google" id="ProtNLM"/>
    </source>
</evidence>
<feature type="compositionally biased region" description="Low complexity" evidence="1">
    <location>
        <begin position="472"/>
        <end position="493"/>
    </location>
</feature>
<evidence type="ECO:0000313" key="3">
    <source>
        <dbReference type="Proteomes" id="UP000054630"/>
    </source>
</evidence>
<evidence type="ECO:0000256" key="1">
    <source>
        <dbReference type="SAM" id="MobiDB-lite"/>
    </source>
</evidence>
<name>A0A0V0SDS6_9BILA</name>
<feature type="region of interest" description="Disordered" evidence="1">
    <location>
        <begin position="1"/>
        <end position="20"/>
    </location>
</feature>
<organism evidence="2 3">
    <name type="scientific">Trichinella nelsoni</name>
    <dbReference type="NCBI Taxonomy" id="6336"/>
    <lineage>
        <taxon>Eukaryota</taxon>
        <taxon>Metazoa</taxon>
        <taxon>Ecdysozoa</taxon>
        <taxon>Nematoda</taxon>
        <taxon>Enoplea</taxon>
        <taxon>Dorylaimia</taxon>
        <taxon>Trichinellida</taxon>
        <taxon>Trichinellidae</taxon>
        <taxon>Trichinella</taxon>
    </lineage>
</organism>
<dbReference type="Gene3D" id="3.30.70.330">
    <property type="match status" value="1"/>
</dbReference>
<feature type="region of interest" description="Disordered" evidence="1">
    <location>
        <begin position="455"/>
        <end position="520"/>
    </location>
</feature>
<gene>
    <name evidence="2" type="ORF">T07_15214</name>
</gene>
<dbReference type="SUPFAM" id="SSF54928">
    <property type="entry name" value="RNA-binding domain, RBD"/>
    <property type="match status" value="1"/>
</dbReference>
<dbReference type="AlphaFoldDB" id="A0A0V0SDS6"/>
<evidence type="ECO:0000313" key="2">
    <source>
        <dbReference type="EMBL" id="KRX24787.1"/>
    </source>
</evidence>
<comment type="caution">
    <text evidence="2">The sequence shown here is derived from an EMBL/GenBank/DDBJ whole genome shotgun (WGS) entry which is preliminary data.</text>
</comment>
<feature type="compositionally biased region" description="Low complexity" evidence="1">
    <location>
        <begin position="502"/>
        <end position="514"/>
    </location>
</feature>
<feature type="compositionally biased region" description="Basic and acidic residues" evidence="1">
    <location>
        <begin position="1"/>
        <end position="10"/>
    </location>
</feature>
<proteinExistence type="predicted"/>